<accession>A0A3D8PM77</accession>
<keyword evidence="4" id="KW-1185">Reference proteome</keyword>
<keyword evidence="2" id="KW-0812">Transmembrane</keyword>
<keyword evidence="2" id="KW-0472">Membrane</keyword>
<evidence type="ECO:0000313" key="4">
    <source>
        <dbReference type="Proteomes" id="UP000257143"/>
    </source>
</evidence>
<dbReference type="RefSeq" id="WP_115774525.1">
    <property type="nucleotide sequence ID" value="NZ_PIOC01000027.1"/>
</dbReference>
<organism evidence="3 4">
    <name type="scientific">Oceanobacillus arenosus</name>
    <dbReference type="NCBI Taxonomy" id="1229153"/>
    <lineage>
        <taxon>Bacteria</taxon>
        <taxon>Bacillati</taxon>
        <taxon>Bacillota</taxon>
        <taxon>Bacilli</taxon>
        <taxon>Bacillales</taxon>
        <taxon>Bacillaceae</taxon>
        <taxon>Oceanobacillus</taxon>
    </lineage>
</organism>
<evidence type="ECO:0000313" key="3">
    <source>
        <dbReference type="EMBL" id="RDW16339.1"/>
    </source>
</evidence>
<dbReference type="OrthoDB" id="2971140at2"/>
<gene>
    <name evidence="3" type="ORF">CWR48_16985</name>
</gene>
<protein>
    <recommendedName>
        <fullName evidence="5">Fimbrial assembly protein</fullName>
    </recommendedName>
</protein>
<sequence>MKPEVNLLPKYERYNNVPFILFIIGLVICLLLAGALIYFYVTTKGELNDAEANVSQLTDEKTLLEARVNALNTNDSATLASAIDYAEKFKVPTSKLVDEFMELLPDHSYLSYLLYDYETVQLETQFEVLTNTAYYVDALTNSPYMENVVVDKVETFEHGSEDPNAKIENQYEIIPRNHAYYSLDVNNEALIEGEETDE</sequence>
<name>A0A3D8PM77_9BACI</name>
<proteinExistence type="predicted"/>
<dbReference type="EMBL" id="PIOC01000027">
    <property type="protein sequence ID" value="RDW16339.1"/>
    <property type="molecule type" value="Genomic_DNA"/>
</dbReference>
<feature type="coiled-coil region" evidence="1">
    <location>
        <begin position="40"/>
        <end position="74"/>
    </location>
</feature>
<keyword evidence="2" id="KW-1133">Transmembrane helix</keyword>
<dbReference type="Proteomes" id="UP000257143">
    <property type="component" value="Unassembled WGS sequence"/>
</dbReference>
<keyword evidence="1" id="KW-0175">Coiled coil</keyword>
<reference evidence="4" key="1">
    <citation type="submission" date="2017-11" db="EMBL/GenBank/DDBJ databases">
        <authorList>
            <person name="Zhu W."/>
        </authorList>
    </citation>
    <scope>NUCLEOTIDE SEQUENCE [LARGE SCALE GENOMIC DNA]</scope>
    <source>
        <strain evidence="4">CAU 1183</strain>
    </source>
</reference>
<evidence type="ECO:0008006" key="5">
    <source>
        <dbReference type="Google" id="ProtNLM"/>
    </source>
</evidence>
<dbReference type="AlphaFoldDB" id="A0A3D8PM77"/>
<comment type="caution">
    <text evidence="3">The sequence shown here is derived from an EMBL/GenBank/DDBJ whole genome shotgun (WGS) entry which is preliminary data.</text>
</comment>
<evidence type="ECO:0000256" key="2">
    <source>
        <dbReference type="SAM" id="Phobius"/>
    </source>
</evidence>
<feature type="transmembrane region" description="Helical" evidence="2">
    <location>
        <begin position="20"/>
        <end position="41"/>
    </location>
</feature>
<evidence type="ECO:0000256" key="1">
    <source>
        <dbReference type="SAM" id="Coils"/>
    </source>
</evidence>